<dbReference type="SUPFAM" id="SSF47986">
    <property type="entry name" value="DEATH domain"/>
    <property type="match status" value="1"/>
</dbReference>
<dbReference type="GO" id="GO:0000981">
    <property type="term" value="F:DNA-binding transcription factor activity, RNA polymerase II-specific"/>
    <property type="evidence" value="ECO:0007669"/>
    <property type="project" value="TreeGrafter"/>
</dbReference>
<evidence type="ECO:0000313" key="4">
    <source>
        <dbReference type="Ensembl" id="ENSOMEP00000035294.1"/>
    </source>
</evidence>
<feature type="repeat" description="ANK" evidence="1">
    <location>
        <begin position="611"/>
        <end position="632"/>
    </location>
</feature>
<dbReference type="GO" id="GO:0005737">
    <property type="term" value="C:cytoplasm"/>
    <property type="evidence" value="ECO:0007669"/>
    <property type="project" value="InterPro"/>
</dbReference>
<dbReference type="PROSITE" id="PS01204">
    <property type="entry name" value="REL_1"/>
    <property type="match status" value="1"/>
</dbReference>
<dbReference type="Proteomes" id="UP000261560">
    <property type="component" value="Unplaced"/>
</dbReference>
<dbReference type="SMART" id="SM00248">
    <property type="entry name" value="ANK"/>
    <property type="match status" value="4"/>
</dbReference>
<reference evidence="4" key="1">
    <citation type="submission" date="2025-08" db="UniProtKB">
        <authorList>
            <consortium name="Ensembl"/>
        </authorList>
    </citation>
    <scope>IDENTIFICATION</scope>
</reference>
<dbReference type="GO" id="GO:0007399">
    <property type="term" value="P:nervous system development"/>
    <property type="evidence" value="ECO:0007669"/>
    <property type="project" value="UniProtKB-ARBA"/>
</dbReference>
<dbReference type="SUPFAM" id="SSF48403">
    <property type="entry name" value="Ankyrin repeat"/>
    <property type="match status" value="1"/>
</dbReference>
<dbReference type="PROSITE" id="PS50297">
    <property type="entry name" value="ANK_REP_REGION"/>
    <property type="match status" value="4"/>
</dbReference>
<dbReference type="Pfam" id="PF16179">
    <property type="entry name" value="RHD_dimer"/>
    <property type="match status" value="1"/>
</dbReference>
<dbReference type="InterPro" id="IPR032397">
    <property type="entry name" value="RHD_dimer"/>
</dbReference>
<dbReference type="Gene3D" id="1.25.40.20">
    <property type="entry name" value="Ankyrin repeat-containing domain"/>
    <property type="match status" value="2"/>
</dbReference>
<dbReference type="GeneTree" id="ENSGT00940000158625"/>
<dbReference type="STRING" id="30732.ENSOMEP00000035294"/>
<dbReference type="PROSITE" id="PS50088">
    <property type="entry name" value="ANK_REPEAT"/>
    <property type="match status" value="4"/>
</dbReference>
<evidence type="ECO:0000256" key="2">
    <source>
        <dbReference type="SAM" id="MobiDB-lite"/>
    </source>
</evidence>
<dbReference type="SMART" id="SM00429">
    <property type="entry name" value="IPT"/>
    <property type="match status" value="1"/>
</dbReference>
<dbReference type="FunFam" id="2.60.40.10:FF:000046">
    <property type="entry name" value="Nuclear factor NF-kappa-B p105 subunit"/>
    <property type="match status" value="1"/>
</dbReference>
<dbReference type="InterPro" id="IPR014756">
    <property type="entry name" value="Ig_E-set"/>
</dbReference>
<dbReference type="InterPro" id="IPR002110">
    <property type="entry name" value="Ankyrin_rpt"/>
</dbReference>
<dbReference type="InterPro" id="IPR037059">
    <property type="entry name" value="RHD_DNA_bind_dom_sf"/>
</dbReference>
<dbReference type="SUPFAM" id="SSF81296">
    <property type="entry name" value="E set domains"/>
    <property type="match status" value="1"/>
</dbReference>
<protein>
    <submittedName>
        <fullName evidence="4">Nuclear factor of kappa light polypeptide gene enhancer in B-cells 1</fullName>
    </submittedName>
</protein>
<dbReference type="Pfam" id="PF00554">
    <property type="entry name" value="RHD_DNA_bind"/>
    <property type="match status" value="1"/>
</dbReference>
<feature type="compositionally biased region" description="Gly residues" evidence="2">
    <location>
        <begin position="325"/>
        <end position="354"/>
    </location>
</feature>
<dbReference type="Pfam" id="PF12796">
    <property type="entry name" value="Ank_2"/>
    <property type="match status" value="1"/>
</dbReference>
<dbReference type="Gene3D" id="1.10.533.10">
    <property type="entry name" value="Death Domain, Fas"/>
    <property type="match status" value="1"/>
</dbReference>
<dbReference type="PRINTS" id="PR00057">
    <property type="entry name" value="NFKBTNSCPFCT"/>
</dbReference>
<dbReference type="InterPro" id="IPR011539">
    <property type="entry name" value="RHD_DNA_bind_dom"/>
</dbReference>
<dbReference type="PANTHER" id="PTHR24169">
    <property type="entry name" value="NUCLEAR FACTOR NF-KAPPA-B PROTEIN"/>
    <property type="match status" value="1"/>
</dbReference>
<evidence type="ECO:0000259" key="3">
    <source>
        <dbReference type="PROSITE" id="PS50254"/>
    </source>
</evidence>
<proteinExistence type="predicted"/>
<feature type="compositionally biased region" description="Low complexity" evidence="2">
    <location>
        <begin position="364"/>
        <end position="377"/>
    </location>
</feature>
<feature type="repeat" description="ANK" evidence="1">
    <location>
        <begin position="543"/>
        <end position="575"/>
    </location>
</feature>
<dbReference type="AlphaFoldDB" id="A0A3B3E0Q8"/>
<accession>A0A3B3E0Q8</accession>
<dbReference type="InterPro" id="IPR036770">
    <property type="entry name" value="Ankyrin_rpt-contain_sf"/>
</dbReference>
<dbReference type="InterPro" id="IPR008967">
    <property type="entry name" value="p53-like_TF_DNA-bd_sf"/>
</dbReference>
<dbReference type="SUPFAM" id="SSF49417">
    <property type="entry name" value="p53-like transcription factors"/>
    <property type="match status" value="1"/>
</dbReference>
<feature type="domain" description="RHD" evidence="3">
    <location>
        <begin position="37"/>
        <end position="196"/>
    </location>
</feature>
<sequence>TQPHLRPPIMSDTPPNQQLFMYDTPPLRGLTDGSVPQRGFRFRYGCEGPSHGGLPGASSEKNRKTYPTVKICNYQGQARVVVQLVTALTPSPQLHAHSLVGKQCDKGICIADLQSKEATISFPNLGILHVTKKNVAKTLEDRMIEAFRMAASQAKEMDLSVVRLMFTAFLPDSDGGFTRRLEPVVSEPIYDSKAPNASNLKIVRMDRTAGCVTGGEEVYLLCDKVQKDDIQVRFYEEDESGLTWEALGDFSPTDVHRQFAIVFKTPKYRDLNLQKPTSVFVQLKRKSDNETSEPKPFTYHPQNIDKEEVQRKRQKMLPNFQDFSGHGGGGLYRGGGGSSAAAGGPGATGGGGAGDDGHPDDDPTSGAARRASAQRRGPMAEEEGGVCEEQEAAKGVHRFTAAPHRCSSGVDCSIPVFVTERWLVEAVWRQLGALFHFSVTGDSAYLLAPQRLLLAAQDEDGDTGLHLAVLHGQQEQHSHRNTIHLLTDLISQTPLHLAVITQQKEAVETLLWAGADPTATDRHGNTVVHLARFQGSCLVSVVTGMCALHLAVLANQLSSVRELLEGGANVEAQDCSCGRTALHLATETDNVSLAGCLLLEGNADVDSCTFNGSTPLHIAAGRGSVKLTALLMAVLDLLNGSDYKPQSLDRTFPPPQGKLRPLLTTRCSSPSLMSAVTHKGDLASLDSQVKLALCRALESEGCWENLAHGLGLGILNTAFRLSPSPTKTLLDSYEVLPTPHGPGTRRHGSEVLFALQVSGGTVRDLLTALRAAGGGHALSVLEEALQETPTANQTKGGQWRHGVRVLPLPWRPQR</sequence>
<dbReference type="Ensembl" id="ENSOMET00000030134.1">
    <property type="protein sequence ID" value="ENSOMEP00000035294.1"/>
    <property type="gene ID" value="ENSOMEG00000022508.1"/>
</dbReference>
<dbReference type="GO" id="GO:0000978">
    <property type="term" value="F:RNA polymerase II cis-regulatory region sequence-specific DNA binding"/>
    <property type="evidence" value="ECO:0007669"/>
    <property type="project" value="TreeGrafter"/>
</dbReference>
<dbReference type="InterPro" id="IPR002909">
    <property type="entry name" value="IPT_dom"/>
</dbReference>
<name>A0A3B3E0Q8_ORYME</name>
<dbReference type="Gene3D" id="2.60.40.340">
    <property type="entry name" value="Rel homology domain (RHD), DNA-binding domain"/>
    <property type="match status" value="1"/>
</dbReference>
<organism evidence="4 5">
    <name type="scientific">Oryzias melastigma</name>
    <name type="common">Marine medaka</name>
    <dbReference type="NCBI Taxonomy" id="30732"/>
    <lineage>
        <taxon>Eukaryota</taxon>
        <taxon>Metazoa</taxon>
        <taxon>Chordata</taxon>
        <taxon>Craniata</taxon>
        <taxon>Vertebrata</taxon>
        <taxon>Euteleostomi</taxon>
        <taxon>Actinopterygii</taxon>
        <taxon>Neopterygii</taxon>
        <taxon>Teleostei</taxon>
        <taxon>Neoteleostei</taxon>
        <taxon>Acanthomorphata</taxon>
        <taxon>Ovalentaria</taxon>
        <taxon>Atherinomorphae</taxon>
        <taxon>Beloniformes</taxon>
        <taxon>Adrianichthyidae</taxon>
        <taxon>Oryziinae</taxon>
        <taxon>Oryzias</taxon>
    </lineage>
</organism>
<keyword evidence="1" id="KW-0040">ANK repeat</keyword>
<evidence type="ECO:0000313" key="5">
    <source>
        <dbReference type="Proteomes" id="UP000261560"/>
    </source>
</evidence>
<feature type="region of interest" description="Disordered" evidence="2">
    <location>
        <begin position="284"/>
        <end position="386"/>
    </location>
</feature>
<dbReference type="PaxDb" id="30732-ENSOMEP00000035294"/>
<dbReference type="InterPro" id="IPR000451">
    <property type="entry name" value="NFkB/Dor"/>
</dbReference>
<dbReference type="Pfam" id="PF00023">
    <property type="entry name" value="Ank"/>
    <property type="match status" value="1"/>
</dbReference>
<dbReference type="CDD" id="cd01177">
    <property type="entry name" value="IPT_NFkappaB"/>
    <property type="match status" value="1"/>
</dbReference>
<reference evidence="4" key="2">
    <citation type="submission" date="2025-09" db="UniProtKB">
        <authorList>
            <consortium name="Ensembl"/>
        </authorList>
    </citation>
    <scope>IDENTIFICATION</scope>
</reference>
<dbReference type="InterPro" id="IPR030492">
    <property type="entry name" value="RHD_CS"/>
</dbReference>
<keyword evidence="5" id="KW-1185">Reference proteome</keyword>
<dbReference type="OMA" id="SPNQQNH"/>
<dbReference type="PROSITE" id="PS50254">
    <property type="entry name" value="REL_2"/>
    <property type="match status" value="1"/>
</dbReference>
<dbReference type="PANTHER" id="PTHR24169:SF9">
    <property type="entry name" value="NUCLEAR FACTOR NF-KAPPA-B P105 SUBUNIT"/>
    <property type="match status" value="1"/>
</dbReference>
<evidence type="ECO:0000256" key="1">
    <source>
        <dbReference type="PROSITE-ProRule" id="PRU00023"/>
    </source>
</evidence>
<dbReference type="Gene3D" id="2.60.40.10">
    <property type="entry name" value="Immunoglobulins"/>
    <property type="match status" value="1"/>
</dbReference>
<feature type="repeat" description="ANK" evidence="1">
    <location>
        <begin position="577"/>
        <end position="610"/>
    </location>
</feature>
<dbReference type="InterPro" id="IPR033926">
    <property type="entry name" value="IPT_NFkappaB"/>
</dbReference>
<dbReference type="InterPro" id="IPR013783">
    <property type="entry name" value="Ig-like_fold"/>
</dbReference>
<feature type="repeat" description="ANK" evidence="1">
    <location>
        <begin position="490"/>
        <end position="522"/>
    </location>
</feature>
<dbReference type="GO" id="GO:0035525">
    <property type="term" value="C:NF-kappaB p50/p65 complex"/>
    <property type="evidence" value="ECO:0007669"/>
    <property type="project" value="TreeGrafter"/>
</dbReference>
<dbReference type="InterPro" id="IPR011029">
    <property type="entry name" value="DEATH-like_dom_sf"/>
</dbReference>